<comment type="caution">
    <text evidence="5">Lacks conserved residue(s) required for the propagation of feature annotation.</text>
</comment>
<dbReference type="InterPro" id="IPR030855">
    <property type="entry name" value="Bifunct_BirA"/>
</dbReference>
<evidence type="ECO:0000313" key="8">
    <source>
        <dbReference type="Proteomes" id="UP000033405"/>
    </source>
</evidence>
<reference evidence="7 8" key="1">
    <citation type="submission" date="2015-02" db="EMBL/GenBank/DDBJ databases">
        <title>Evolution of amylase-binding proteins of oral streptococcal species.</title>
        <authorList>
            <person name="Haase E.M."/>
        </authorList>
    </citation>
    <scope>NUCLEOTIDE SEQUENCE [LARGE SCALE GENOMIC DNA]</scope>
    <source>
        <strain evidence="7 8">UC6950A</strain>
    </source>
</reference>
<dbReference type="Proteomes" id="UP000033405">
    <property type="component" value="Unassembled WGS sequence"/>
</dbReference>
<dbReference type="PANTHER" id="PTHR12835:SF5">
    <property type="entry name" value="BIOTIN--PROTEIN LIGASE"/>
    <property type="match status" value="1"/>
</dbReference>
<dbReference type="SUPFAM" id="SSF55681">
    <property type="entry name" value="Class II aaRS and biotin synthetases"/>
    <property type="match status" value="1"/>
</dbReference>
<dbReference type="PATRIC" id="fig|28037.218.peg.1467"/>
<dbReference type="InterPro" id="IPR045864">
    <property type="entry name" value="aa-tRNA-synth_II/BPL/LPL"/>
</dbReference>
<dbReference type="EMBL" id="JYOV01000019">
    <property type="protein sequence ID" value="KJU91483.1"/>
    <property type="molecule type" value="Genomic_DNA"/>
</dbReference>
<feature type="domain" description="BPL/LPL catalytic" evidence="6">
    <location>
        <begin position="68"/>
        <end position="252"/>
    </location>
</feature>
<keyword evidence="3 5" id="KW-0067">ATP-binding</keyword>
<dbReference type="GO" id="GO:0006355">
    <property type="term" value="P:regulation of DNA-templated transcription"/>
    <property type="evidence" value="ECO:0007669"/>
    <property type="project" value="UniProtKB-UniRule"/>
</dbReference>
<evidence type="ECO:0000313" key="7">
    <source>
        <dbReference type="EMBL" id="KJU91483.1"/>
    </source>
</evidence>
<dbReference type="InterPro" id="IPR003142">
    <property type="entry name" value="BPL_C"/>
</dbReference>
<dbReference type="GO" id="GO:0004077">
    <property type="term" value="F:biotin--[biotin carboxyl-carrier protein] ligase activity"/>
    <property type="evidence" value="ECO:0007669"/>
    <property type="project" value="UniProtKB-UniRule"/>
</dbReference>
<comment type="function">
    <text evidence="5">Acts both as a biotin--[acetyl-CoA-carboxylase] ligase and a repressor.</text>
</comment>
<feature type="binding site" evidence="5">
    <location>
        <begin position="113"/>
        <end position="115"/>
    </location>
    <ligand>
        <name>biotin</name>
        <dbReference type="ChEBI" id="CHEBI:57586"/>
    </ligand>
</feature>
<organism evidence="7 8">
    <name type="scientific">Streptococcus infantis</name>
    <dbReference type="NCBI Taxonomy" id="68892"/>
    <lineage>
        <taxon>Bacteria</taxon>
        <taxon>Bacillati</taxon>
        <taxon>Bacillota</taxon>
        <taxon>Bacilli</taxon>
        <taxon>Lactobacillales</taxon>
        <taxon>Streptococcaceae</taxon>
        <taxon>Streptococcus</taxon>
    </lineage>
</organism>
<dbReference type="SUPFAM" id="SSF50037">
    <property type="entry name" value="C-terminal domain of transcriptional repressors"/>
    <property type="match status" value="1"/>
</dbReference>
<keyword evidence="4 5" id="KW-0092">Biotin</keyword>
<sequence>MKSYQEVYKILATETDYLSGEKIAERLNLSRTSVWKAIQRLQQEGLEIDSIKNRGYKLLDGDLILPQEIEANSPITVQFKPSTKSTQTDAKEAMEAGAKGDKLYLSTSQTMGRGRFQRPYYSPDKGGIYMSLHLQPNLPYQKLPAYTLLTAGAIYKAIKNLSLIDVDIKWVNDIYLNQKKIAGILTEAITSVETGLVTDVIIGIGINFSIADFPKNLQTKAGSLFSQNTPITRNELIAEIWKCFYETETDELLYLYKNRSIVLGKEISFKKDQEIFTGKACDISDQGQLLIELANGEKIWLNSGEVSLTKW</sequence>
<dbReference type="GO" id="GO:0003677">
    <property type="term" value="F:DNA binding"/>
    <property type="evidence" value="ECO:0007669"/>
    <property type="project" value="UniProtKB-UniRule"/>
</dbReference>
<evidence type="ECO:0000256" key="1">
    <source>
        <dbReference type="ARBA" id="ARBA00022598"/>
    </source>
</evidence>
<evidence type="ECO:0000259" key="6">
    <source>
        <dbReference type="PROSITE" id="PS51733"/>
    </source>
</evidence>
<comment type="catalytic activity">
    <reaction evidence="5">
        <text>biotin + L-lysyl-[protein] + ATP = N(6)-biotinyl-L-lysyl-[protein] + AMP + diphosphate + H(+)</text>
        <dbReference type="Rhea" id="RHEA:11756"/>
        <dbReference type="Rhea" id="RHEA-COMP:9752"/>
        <dbReference type="Rhea" id="RHEA-COMP:10505"/>
        <dbReference type="ChEBI" id="CHEBI:15378"/>
        <dbReference type="ChEBI" id="CHEBI:29969"/>
        <dbReference type="ChEBI" id="CHEBI:30616"/>
        <dbReference type="ChEBI" id="CHEBI:33019"/>
        <dbReference type="ChEBI" id="CHEBI:57586"/>
        <dbReference type="ChEBI" id="CHEBI:83144"/>
        <dbReference type="ChEBI" id="CHEBI:456215"/>
        <dbReference type="EC" id="6.3.4.15"/>
    </reaction>
</comment>
<dbReference type="GO" id="GO:0009249">
    <property type="term" value="P:protein lipoylation"/>
    <property type="evidence" value="ECO:0007669"/>
    <property type="project" value="UniProtKB-ARBA"/>
</dbReference>
<dbReference type="InterPro" id="IPR013196">
    <property type="entry name" value="HTH_11"/>
</dbReference>
<dbReference type="InterPro" id="IPR008988">
    <property type="entry name" value="Transcriptional_repressor_C"/>
</dbReference>
<keyword evidence="5" id="KW-0805">Transcription regulation</keyword>
<evidence type="ECO:0000256" key="4">
    <source>
        <dbReference type="ARBA" id="ARBA00023267"/>
    </source>
</evidence>
<dbReference type="InterPro" id="IPR036390">
    <property type="entry name" value="WH_DNA-bd_sf"/>
</dbReference>
<evidence type="ECO:0000256" key="3">
    <source>
        <dbReference type="ARBA" id="ARBA00022840"/>
    </source>
</evidence>
<dbReference type="PROSITE" id="PS51733">
    <property type="entry name" value="BPL_LPL_CATALYTIC"/>
    <property type="match status" value="1"/>
</dbReference>
<dbReference type="GO" id="GO:0016740">
    <property type="term" value="F:transferase activity"/>
    <property type="evidence" value="ECO:0007669"/>
    <property type="project" value="UniProtKB-ARBA"/>
</dbReference>
<dbReference type="EC" id="6.3.4.15" evidence="5"/>
<feature type="binding site" evidence="5">
    <location>
        <position position="109"/>
    </location>
    <ligand>
        <name>biotin</name>
        <dbReference type="ChEBI" id="CHEBI:57586"/>
    </ligand>
</feature>
<dbReference type="AlphaFoldDB" id="A0A0F3HEX1"/>
<dbReference type="GO" id="GO:0005524">
    <property type="term" value="F:ATP binding"/>
    <property type="evidence" value="ECO:0007669"/>
    <property type="project" value="UniProtKB-UniRule"/>
</dbReference>
<dbReference type="InterPro" id="IPR004408">
    <property type="entry name" value="Biotin_CoA_COase_ligase"/>
</dbReference>
<dbReference type="Gene3D" id="2.30.30.100">
    <property type="match status" value="1"/>
</dbReference>
<feature type="DNA-binding region" description="H-T-H motif" evidence="5">
    <location>
        <begin position="20"/>
        <end position="39"/>
    </location>
</feature>
<dbReference type="InterPro" id="IPR004143">
    <property type="entry name" value="BPL_LPL_catalytic"/>
</dbReference>
<keyword evidence="5" id="KW-0238">DNA-binding</keyword>
<keyword evidence="2 5" id="KW-0547">Nucleotide-binding</keyword>
<proteinExistence type="inferred from homology"/>
<dbReference type="HAMAP" id="MF_00978">
    <property type="entry name" value="Bifunct_BirA"/>
    <property type="match status" value="1"/>
</dbReference>
<dbReference type="Pfam" id="PF03099">
    <property type="entry name" value="BPL_LplA_LipB"/>
    <property type="match status" value="1"/>
</dbReference>
<keyword evidence="5" id="KW-0678">Repressor</keyword>
<dbReference type="CDD" id="cd16442">
    <property type="entry name" value="BPL"/>
    <property type="match status" value="1"/>
</dbReference>
<dbReference type="RefSeq" id="WP_045763558.1">
    <property type="nucleotide sequence ID" value="NZ_JYOV01000019.1"/>
</dbReference>
<name>A0A0F3HEX1_9STRE</name>
<dbReference type="Pfam" id="PF08279">
    <property type="entry name" value="HTH_11"/>
    <property type="match status" value="1"/>
</dbReference>
<comment type="caution">
    <text evidence="7">The sequence shown here is derived from an EMBL/GenBank/DDBJ whole genome shotgun (WGS) entry which is preliminary data.</text>
</comment>
<dbReference type="NCBIfam" id="NF008846">
    <property type="entry name" value="PRK11886.1-1"/>
    <property type="match status" value="1"/>
</dbReference>
<dbReference type="Gene3D" id="3.30.930.10">
    <property type="entry name" value="Bira Bifunctional Protein, Domain 2"/>
    <property type="match status" value="1"/>
</dbReference>
<evidence type="ECO:0000256" key="5">
    <source>
        <dbReference type="HAMAP-Rule" id="MF_00978"/>
    </source>
</evidence>
<accession>A0A0F3HEX1</accession>
<dbReference type="NCBIfam" id="TIGR00121">
    <property type="entry name" value="birA_ligase"/>
    <property type="match status" value="1"/>
</dbReference>
<comment type="similarity">
    <text evidence="5">Belongs to the biotin--protein ligase family.</text>
</comment>
<evidence type="ECO:0000256" key="2">
    <source>
        <dbReference type="ARBA" id="ARBA00022741"/>
    </source>
</evidence>
<protein>
    <recommendedName>
        <fullName evidence="5">Bifunctional ligase/repressor BirA</fullName>
    </recommendedName>
    <alternativeName>
        <fullName evidence="5">Biotin--[acetyl-CoA-carboxylase] ligase</fullName>
        <ecNumber evidence="5">6.3.4.15</ecNumber>
    </alternativeName>
    <alternativeName>
        <fullName evidence="5">Biotin--protein ligase</fullName>
    </alternativeName>
    <alternativeName>
        <fullName evidence="5">Biotin-[acetyl-CoA carboxylase] synthetase</fullName>
    </alternativeName>
</protein>
<dbReference type="Gene3D" id="1.10.10.10">
    <property type="entry name" value="Winged helix-like DNA-binding domain superfamily/Winged helix DNA-binding domain"/>
    <property type="match status" value="1"/>
</dbReference>
<dbReference type="GO" id="GO:0005737">
    <property type="term" value="C:cytoplasm"/>
    <property type="evidence" value="ECO:0007669"/>
    <property type="project" value="TreeGrafter"/>
</dbReference>
<dbReference type="SUPFAM" id="SSF46785">
    <property type="entry name" value="Winged helix' DNA-binding domain"/>
    <property type="match status" value="1"/>
</dbReference>
<dbReference type="Pfam" id="PF02237">
    <property type="entry name" value="BPL_C"/>
    <property type="match status" value="1"/>
</dbReference>
<gene>
    <name evidence="5 7" type="primary">birA</name>
    <name evidence="7" type="ORF">TZ96_01507</name>
</gene>
<dbReference type="InterPro" id="IPR036388">
    <property type="entry name" value="WH-like_DNA-bd_sf"/>
</dbReference>
<feature type="binding site" evidence="5">
    <location>
        <position position="180"/>
    </location>
    <ligand>
        <name>biotin</name>
        <dbReference type="ChEBI" id="CHEBI:57586"/>
    </ligand>
</feature>
<keyword evidence="5" id="KW-0804">Transcription</keyword>
<dbReference type="PANTHER" id="PTHR12835">
    <property type="entry name" value="BIOTIN PROTEIN LIGASE"/>
    <property type="match status" value="1"/>
</dbReference>
<keyword evidence="1 5" id="KW-0436">Ligase</keyword>